<keyword evidence="3" id="KW-0731">Sigma factor</keyword>
<dbReference type="InterPro" id="IPR014284">
    <property type="entry name" value="RNA_pol_sigma-70_dom"/>
</dbReference>
<sequence length="192" mass="21998">MTSPNKPNNTHQQHSAITEVVVRFRKKLAGFIVRRVGDTSEAEDILQDVFYELVEAYQFPDTVEQVSAWLYQVARFRIIDRFRKKKELSLPEPGDDLGEEDEYSLDGLLPSPDEGPEAALARTMMLQELQLAIDELPDKQREVFIAHELDGQSFKDMALQTGIAMNTLLARKRYAVLALRSRLQEIYDALEN</sequence>
<evidence type="ECO:0000256" key="5">
    <source>
        <dbReference type="ARBA" id="ARBA00023163"/>
    </source>
</evidence>
<dbReference type="PANTHER" id="PTHR43133:SF8">
    <property type="entry name" value="RNA POLYMERASE SIGMA FACTOR HI_1459-RELATED"/>
    <property type="match status" value="1"/>
</dbReference>
<dbReference type="GO" id="GO:0006352">
    <property type="term" value="P:DNA-templated transcription initiation"/>
    <property type="evidence" value="ECO:0007669"/>
    <property type="project" value="InterPro"/>
</dbReference>
<name>A0A923HJ60_9BURK</name>
<dbReference type="SUPFAM" id="SSF88946">
    <property type="entry name" value="Sigma2 domain of RNA polymerase sigma factors"/>
    <property type="match status" value="1"/>
</dbReference>
<evidence type="ECO:0000256" key="2">
    <source>
        <dbReference type="ARBA" id="ARBA00023015"/>
    </source>
</evidence>
<proteinExistence type="inferred from homology"/>
<evidence type="ECO:0000256" key="1">
    <source>
        <dbReference type="ARBA" id="ARBA00010641"/>
    </source>
</evidence>
<dbReference type="NCBIfam" id="TIGR02937">
    <property type="entry name" value="sigma70-ECF"/>
    <property type="match status" value="1"/>
</dbReference>
<dbReference type="Pfam" id="PF04542">
    <property type="entry name" value="Sigma70_r2"/>
    <property type="match status" value="1"/>
</dbReference>
<protein>
    <submittedName>
        <fullName evidence="8">Sigma-70 family RNA polymerase sigma factor</fullName>
    </submittedName>
</protein>
<dbReference type="InterPro" id="IPR013324">
    <property type="entry name" value="RNA_pol_sigma_r3/r4-like"/>
</dbReference>
<evidence type="ECO:0000256" key="3">
    <source>
        <dbReference type="ARBA" id="ARBA00023082"/>
    </source>
</evidence>
<dbReference type="GO" id="GO:0016987">
    <property type="term" value="F:sigma factor activity"/>
    <property type="evidence" value="ECO:0007669"/>
    <property type="project" value="UniProtKB-KW"/>
</dbReference>
<dbReference type="PANTHER" id="PTHR43133">
    <property type="entry name" value="RNA POLYMERASE ECF-TYPE SIGMA FACTO"/>
    <property type="match status" value="1"/>
</dbReference>
<dbReference type="RefSeq" id="WP_186913107.1">
    <property type="nucleotide sequence ID" value="NZ_JACOFV010000012.1"/>
</dbReference>
<keyword evidence="5" id="KW-0804">Transcription</keyword>
<evidence type="ECO:0000256" key="4">
    <source>
        <dbReference type="ARBA" id="ARBA00023125"/>
    </source>
</evidence>
<dbReference type="InterPro" id="IPR007627">
    <property type="entry name" value="RNA_pol_sigma70_r2"/>
</dbReference>
<dbReference type="Gene3D" id="1.10.1740.10">
    <property type="match status" value="1"/>
</dbReference>
<keyword evidence="2" id="KW-0805">Transcription regulation</keyword>
<comment type="similarity">
    <text evidence="1">Belongs to the sigma-70 factor family. ECF subfamily.</text>
</comment>
<dbReference type="EMBL" id="JACOFV010000012">
    <property type="protein sequence ID" value="MBC3863165.1"/>
    <property type="molecule type" value="Genomic_DNA"/>
</dbReference>
<organism evidence="8 9">
    <name type="scientific">Undibacterium jejuense</name>
    <dbReference type="NCBI Taxonomy" id="1344949"/>
    <lineage>
        <taxon>Bacteria</taxon>
        <taxon>Pseudomonadati</taxon>
        <taxon>Pseudomonadota</taxon>
        <taxon>Betaproteobacteria</taxon>
        <taxon>Burkholderiales</taxon>
        <taxon>Oxalobacteraceae</taxon>
        <taxon>Undibacterium</taxon>
    </lineage>
</organism>
<evidence type="ECO:0000259" key="7">
    <source>
        <dbReference type="Pfam" id="PF08281"/>
    </source>
</evidence>
<dbReference type="Gene3D" id="1.10.10.10">
    <property type="entry name" value="Winged helix-like DNA-binding domain superfamily/Winged helix DNA-binding domain"/>
    <property type="match status" value="1"/>
</dbReference>
<dbReference type="GO" id="GO:0003677">
    <property type="term" value="F:DNA binding"/>
    <property type="evidence" value="ECO:0007669"/>
    <property type="project" value="UniProtKB-KW"/>
</dbReference>
<feature type="domain" description="RNA polymerase sigma-70 region 2" evidence="6">
    <location>
        <begin position="21"/>
        <end position="86"/>
    </location>
</feature>
<evidence type="ECO:0000313" key="8">
    <source>
        <dbReference type="EMBL" id="MBC3863165.1"/>
    </source>
</evidence>
<dbReference type="AlphaFoldDB" id="A0A923HJ60"/>
<gene>
    <name evidence="8" type="ORF">H8K32_13725</name>
</gene>
<dbReference type="SUPFAM" id="SSF88659">
    <property type="entry name" value="Sigma3 and sigma4 domains of RNA polymerase sigma factors"/>
    <property type="match status" value="1"/>
</dbReference>
<dbReference type="InterPro" id="IPR013249">
    <property type="entry name" value="RNA_pol_sigma70_r4_t2"/>
</dbReference>
<comment type="caution">
    <text evidence="8">The sequence shown here is derived from an EMBL/GenBank/DDBJ whole genome shotgun (WGS) entry which is preliminary data.</text>
</comment>
<evidence type="ECO:0000313" key="9">
    <source>
        <dbReference type="Proteomes" id="UP000634011"/>
    </source>
</evidence>
<accession>A0A923HJ60</accession>
<keyword evidence="4" id="KW-0238">DNA-binding</keyword>
<evidence type="ECO:0000259" key="6">
    <source>
        <dbReference type="Pfam" id="PF04542"/>
    </source>
</evidence>
<reference evidence="8" key="1">
    <citation type="submission" date="2020-08" db="EMBL/GenBank/DDBJ databases">
        <title>Novel species isolated from subtropical streams in China.</title>
        <authorList>
            <person name="Lu H."/>
        </authorList>
    </citation>
    <scope>NUCLEOTIDE SEQUENCE</scope>
    <source>
        <strain evidence="8">KACC 12607</strain>
    </source>
</reference>
<keyword evidence="9" id="KW-1185">Reference proteome</keyword>
<dbReference type="InterPro" id="IPR036388">
    <property type="entry name" value="WH-like_DNA-bd_sf"/>
</dbReference>
<dbReference type="Pfam" id="PF08281">
    <property type="entry name" value="Sigma70_r4_2"/>
    <property type="match status" value="1"/>
</dbReference>
<dbReference type="Proteomes" id="UP000634011">
    <property type="component" value="Unassembled WGS sequence"/>
</dbReference>
<dbReference type="InterPro" id="IPR013325">
    <property type="entry name" value="RNA_pol_sigma_r2"/>
</dbReference>
<dbReference type="InterPro" id="IPR039425">
    <property type="entry name" value="RNA_pol_sigma-70-like"/>
</dbReference>
<feature type="domain" description="RNA polymerase sigma factor 70 region 4 type 2" evidence="7">
    <location>
        <begin position="127"/>
        <end position="167"/>
    </location>
</feature>